<keyword evidence="2" id="KW-1185">Reference proteome</keyword>
<dbReference type="EMBL" id="CALNXK010000113">
    <property type="protein sequence ID" value="CAH3159030.1"/>
    <property type="molecule type" value="Genomic_DNA"/>
</dbReference>
<accession>A0ABN8QB37</accession>
<dbReference type="Proteomes" id="UP001159405">
    <property type="component" value="Unassembled WGS sequence"/>
</dbReference>
<evidence type="ECO:0000313" key="2">
    <source>
        <dbReference type="Proteomes" id="UP001159405"/>
    </source>
</evidence>
<sequence>METENATVEVDNKDVTEIENATMAVDDQEVTEIEKVLREAGELAAAHGQATEQEKRIQDPVVARDCDDIKKLEANKEGHLKENCEDFYDQNASSQDDQLRFSRMTAVSLEEYRRYRAEYCTRYHKEQCVECDALINMALHISQKGIVKVSDVYKSQFPEKKYQSDKAVRRLMQLPVVIFK</sequence>
<comment type="caution">
    <text evidence="1">The sequence shown here is derived from an EMBL/GenBank/DDBJ whole genome shotgun (WGS) entry which is preliminary data.</text>
</comment>
<gene>
    <name evidence="1" type="ORF">PLOB_00003606</name>
</gene>
<name>A0ABN8QB37_9CNID</name>
<organism evidence="1 2">
    <name type="scientific">Porites lobata</name>
    <dbReference type="NCBI Taxonomy" id="104759"/>
    <lineage>
        <taxon>Eukaryota</taxon>
        <taxon>Metazoa</taxon>
        <taxon>Cnidaria</taxon>
        <taxon>Anthozoa</taxon>
        <taxon>Hexacorallia</taxon>
        <taxon>Scleractinia</taxon>
        <taxon>Fungiina</taxon>
        <taxon>Poritidae</taxon>
        <taxon>Porites</taxon>
    </lineage>
</organism>
<protein>
    <submittedName>
        <fullName evidence="1">Uncharacterized protein</fullName>
    </submittedName>
</protein>
<evidence type="ECO:0000313" key="1">
    <source>
        <dbReference type="EMBL" id="CAH3159030.1"/>
    </source>
</evidence>
<proteinExistence type="predicted"/>
<reference evidence="1 2" key="1">
    <citation type="submission" date="2022-05" db="EMBL/GenBank/DDBJ databases">
        <authorList>
            <consortium name="Genoscope - CEA"/>
            <person name="William W."/>
        </authorList>
    </citation>
    <scope>NUCLEOTIDE SEQUENCE [LARGE SCALE GENOMIC DNA]</scope>
</reference>